<dbReference type="Gene3D" id="3.20.20.80">
    <property type="entry name" value="Glycosidases"/>
    <property type="match status" value="1"/>
</dbReference>
<reference evidence="1" key="1">
    <citation type="journal article" date="2017" name="Elife">
        <title>The kinetoplastid-infecting Bodo saltans virus (BsV), a window into the most abundant giant viruses in the sea.</title>
        <authorList>
            <person name="Deeg C.M."/>
            <person name="Chow C.-E.T."/>
            <person name="Suttle C.A."/>
        </authorList>
    </citation>
    <scope>NUCLEOTIDE SEQUENCE</scope>
    <source>
        <strain evidence="1">NG1</strain>
    </source>
</reference>
<proteinExistence type="predicted"/>
<accession>A0A2H4UUZ8</accession>
<sequence>MKNNQVFCCGKQRNITIIAWEDVLNRIEPPDNLIIQKWKIFSHKKIFSLDKKRIINSLGFYLDKSIDPYTMFRTKVDSDYLGYIACSWNELIDDNNILSVIFPSLYLLGEKWNDKSIDITNSIVLLYNLCNKYGWIDTNEQDTWKRRQWKPFILNKFDDIPIRSTTSTKTTTILNREHDNYPLLSNFLIKFAYDLYNILHNDIYPETNIIKTYIVKIKDAGGDEKIIDSLFDNSVHKSNKFKILKKIKLSMTEEHDTYKNGFICVFRELLR</sequence>
<protein>
    <submittedName>
        <fullName evidence="1">Uncharacterized protein</fullName>
    </submittedName>
</protein>
<evidence type="ECO:0000313" key="2">
    <source>
        <dbReference type="Proteomes" id="UP000240325"/>
    </source>
</evidence>
<name>A0A2H4UUZ8_9VIRU</name>
<dbReference type="Proteomes" id="UP000240325">
    <property type="component" value="Segment"/>
</dbReference>
<dbReference type="InterPro" id="IPR017853">
    <property type="entry name" value="GH"/>
</dbReference>
<dbReference type="EMBL" id="MF782455">
    <property type="protein sequence ID" value="ATZ80655.1"/>
    <property type="molecule type" value="Genomic_DNA"/>
</dbReference>
<evidence type="ECO:0000313" key="1">
    <source>
        <dbReference type="EMBL" id="ATZ80655.1"/>
    </source>
</evidence>
<keyword evidence="2" id="KW-1185">Reference proteome</keyword>
<gene>
    <name evidence="1" type="ORF">BMW23_0609</name>
</gene>
<dbReference type="SUPFAM" id="SSF51445">
    <property type="entry name" value="(Trans)glycosidases"/>
    <property type="match status" value="1"/>
</dbReference>
<organism evidence="1">
    <name type="scientific">Bodo saltans virus</name>
    <dbReference type="NCBI Taxonomy" id="2024608"/>
    <lineage>
        <taxon>Viruses</taxon>
        <taxon>Varidnaviria</taxon>
        <taxon>Bamfordvirae</taxon>
        <taxon>Nucleocytoviricota</taxon>
        <taxon>Megaviricetes</taxon>
        <taxon>Imitervirales</taxon>
        <taxon>Mimiviridae</taxon>
        <taxon>Klosneuvirinae</taxon>
        <taxon>Theiavirus</taxon>
        <taxon>Theiavirus salishense</taxon>
    </lineage>
</organism>